<name>A0A916QCF0_9BACL</name>
<dbReference type="RefSeq" id="WP_200965287.1">
    <property type="nucleotide sequence ID" value="NZ_BMAQ01000002.1"/>
</dbReference>
<organism evidence="1 2">
    <name type="scientific">Insulibacter thermoxylanivorax</name>
    <dbReference type="NCBI Taxonomy" id="2749268"/>
    <lineage>
        <taxon>Bacteria</taxon>
        <taxon>Bacillati</taxon>
        <taxon>Bacillota</taxon>
        <taxon>Bacilli</taxon>
        <taxon>Bacillales</taxon>
        <taxon>Paenibacillaceae</taxon>
        <taxon>Insulibacter</taxon>
    </lineage>
</organism>
<evidence type="ECO:0000313" key="2">
    <source>
        <dbReference type="Proteomes" id="UP000654993"/>
    </source>
</evidence>
<proteinExistence type="predicted"/>
<keyword evidence="2" id="KW-1185">Reference proteome</keyword>
<comment type="caution">
    <text evidence="1">The sequence shown here is derived from an EMBL/GenBank/DDBJ whole genome shotgun (WGS) entry which is preliminary data.</text>
</comment>
<dbReference type="EMBL" id="BMAQ01000002">
    <property type="protein sequence ID" value="GFR36989.1"/>
    <property type="molecule type" value="Genomic_DNA"/>
</dbReference>
<evidence type="ECO:0000313" key="1">
    <source>
        <dbReference type="EMBL" id="GFR36989.1"/>
    </source>
</evidence>
<protein>
    <submittedName>
        <fullName evidence="1">Uncharacterized protein</fullName>
    </submittedName>
</protein>
<reference evidence="1" key="1">
    <citation type="submission" date="2020-08" db="EMBL/GenBank/DDBJ databases">
        <authorList>
            <person name="Uke A."/>
            <person name="Chhe C."/>
            <person name="Baramee S."/>
            <person name="Kosugi A."/>
        </authorList>
    </citation>
    <scope>NUCLEOTIDE SEQUENCE</scope>
    <source>
        <strain evidence="1">DA-C8</strain>
    </source>
</reference>
<accession>A0A916QCF0</accession>
<gene>
    <name evidence="1" type="ORF">PRECH8_02850</name>
</gene>
<reference evidence="1" key="2">
    <citation type="journal article" date="2021" name="Data Brief">
        <title>Draft genome sequence data of the facultative, thermophilic, xylanolytic bacterium Paenibacillus sp. strain DA-C8.</title>
        <authorList>
            <person name="Chhe C."/>
            <person name="Uke A."/>
            <person name="Baramee S."/>
            <person name="Ungkulpasvich U."/>
            <person name="Tachaapaikoon C."/>
            <person name="Pason P."/>
            <person name="Waeonukul R."/>
            <person name="Ratanakhanokchai K."/>
            <person name="Kosugi A."/>
        </authorList>
    </citation>
    <scope>NUCLEOTIDE SEQUENCE</scope>
    <source>
        <strain evidence="1">DA-C8</strain>
    </source>
</reference>
<sequence length="159" mass="18190">MDDRRLIQDMQQLLNQQLSHEAEIQLDQRCDALEQMAAMLHPYPIPYVRKVVILGCYYLLHHAILRHRELQDCEADHPDESLAKTILDGDYMLGVYFQMANLMDENRLIAHLTSAYKRIQIKLIHGTSIEDALALLPQEIIDFLEGESSKSGGDTDEAA</sequence>
<dbReference type="AlphaFoldDB" id="A0A916QCF0"/>
<dbReference type="Proteomes" id="UP000654993">
    <property type="component" value="Unassembled WGS sequence"/>
</dbReference>